<dbReference type="AlphaFoldDB" id="A0A542DXA6"/>
<evidence type="ECO:0000256" key="11">
    <source>
        <dbReference type="ARBA" id="ARBA00023145"/>
    </source>
</evidence>
<evidence type="ECO:0000256" key="4">
    <source>
        <dbReference type="ARBA" id="ARBA00022525"/>
    </source>
</evidence>
<protein>
    <submittedName>
        <fullName evidence="16">F5/8 type C domain-containing protein</fullName>
    </submittedName>
</protein>
<keyword evidence="5" id="KW-0645">Protease</keyword>
<gene>
    <name evidence="16" type="ORF">FB458_0786</name>
</gene>
<evidence type="ECO:0000256" key="8">
    <source>
        <dbReference type="ARBA" id="ARBA00022801"/>
    </source>
</evidence>
<dbReference type="Gene3D" id="2.60.40.1120">
    <property type="entry name" value="Carboxypeptidase-like, regulatory domain"/>
    <property type="match status" value="1"/>
</dbReference>
<evidence type="ECO:0000259" key="15">
    <source>
        <dbReference type="Pfam" id="PF07504"/>
    </source>
</evidence>
<feature type="compositionally biased region" description="Low complexity" evidence="12">
    <location>
        <begin position="35"/>
        <end position="51"/>
    </location>
</feature>
<organism evidence="16 17">
    <name type="scientific">Lapillicoccus jejuensis</name>
    <dbReference type="NCBI Taxonomy" id="402171"/>
    <lineage>
        <taxon>Bacteria</taxon>
        <taxon>Bacillati</taxon>
        <taxon>Actinomycetota</taxon>
        <taxon>Actinomycetes</taxon>
        <taxon>Micrococcales</taxon>
        <taxon>Intrasporangiaceae</taxon>
        <taxon>Lapillicoccus</taxon>
    </lineage>
</organism>
<dbReference type="GO" id="GO:0030246">
    <property type="term" value="F:carbohydrate binding"/>
    <property type="evidence" value="ECO:0007669"/>
    <property type="project" value="InterPro"/>
</dbReference>
<dbReference type="GO" id="GO:0008270">
    <property type="term" value="F:zinc ion binding"/>
    <property type="evidence" value="ECO:0007669"/>
    <property type="project" value="InterPro"/>
</dbReference>
<evidence type="ECO:0000256" key="9">
    <source>
        <dbReference type="ARBA" id="ARBA00022833"/>
    </source>
</evidence>
<comment type="similarity">
    <text evidence="3">Belongs to the peptidase M36 family.</text>
</comment>
<dbReference type="PANTHER" id="PTHR33478">
    <property type="entry name" value="EXTRACELLULAR METALLOPROTEINASE MEP"/>
    <property type="match status" value="1"/>
</dbReference>
<dbReference type="Gene3D" id="3.10.170.10">
    <property type="match status" value="1"/>
</dbReference>
<dbReference type="GO" id="GO:0006508">
    <property type="term" value="P:proteolysis"/>
    <property type="evidence" value="ECO:0007669"/>
    <property type="project" value="UniProtKB-KW"/>
</dbReference>
<dbReference type="SUPFAM" id="SSF49785">
    <property type="entry name" value="Galactose-binding domain-like"/>
    <property type="match status" value="1"/>
</dbReference>
<evidence type="ECO:0000256" key="6">
    <source>
        <dbReference type="ARBA" id="ARBA00022723"/>
    </source>
</evidence>
<evidence type="ECO:0000259" key="14">
    <source>
        <dbReference type="Pfam" id="PF00754"/>
    </source>
</evidence>
<feature type="compositionally biased region" description="Polar residues" evidence="12">
    <location>
        <begin position="712"/>
        <end position="727"/>
    </location>
</feature>
<dbReference type="Pfam" id="PF13620">
    <property type="entry name" value="CarboxypepD_reg"/>
    <property type="match status" value="1"/>
</dbReference>
<dbReference type="InterPro" id="IPR000421">
    <property type="entry name" value="FA58C"/>
</dbReference>
<dbReference type="Pfam" id="PF02128">
    <property type="entry name" value="Peptidase_M36"/>
    <property type="match status" value="1"/>
</dbReference>
<comment type="cofactor">
    <cofactor evidence="1">
        <name>Zn(2+)</name>
        <dbReference type="ChEBI" id="CHEBI:29105"/>
    </cofactor>
</comment>
<feature type="region of interest" description="Disordered" evidence="12">
    <location>
        <begin position="35"/>
        <end position="56"/>
    </location>
</feature>
<feature type="signal peptide" evidence="13">
    <location>
        <begin position="1"/>
        <end position="32"/>
    </location>
</feature>
<evidence type="ECO:0000256" key="1">
    <source>
        <dbReference type="ARBA" id="ARBA00001947"/>
    </source>
</evidence>
<keyword evidence="7 13" id="KW-0732">Signal</keyword>
<keyword evidence="10" id="KW-0482">Metalloprotease</keyword>
<evidence type="ECO:0000256" key="5">
    <source>
        <dbReference type="ARBA" id="ARBA00022670"/>
    </source>
</evidence>
<keyword evidence="11" id="KW-0865">Zymogen</keyword>
<dbReference type="InterPro" id="IPR008979">
    <property type="entry name" value="Galactose-bd-like_sf"/>
</dbReference>
<reference evidence="16 17" key="1">
    <citation type="submission" date="2019-06" db="EMBL/GenBank/DDBJ databases">
        <title>Sequencing the genomes of 1000 actinobacteria strains.</title>
        <authorList>
            <person name="Klenk H.-P."/>
        </authorList>
    </citation>
    <scope>NUCLEOTIDE SEQUENCE [LARGE SCALE GENOMIC DNA]</scope>
    <source>
        <strain evidence="16 17">DSM 18607</strain>
    </source>
</reference>
<dbReference type="RefSeq" id="WP_141846942.1">
    <property type="nucleotide sequence ID" value="NZ_BAAAPR010000008.1"/>
</dbReference>
<name>A0A542DXA6_9MICO</name>
<evidence type="ECO:0000256" key="13">
    <source>
        <dbReference type="SAM" id="SignalP"/>
    </source>
</evidence>
<dbReference type="GO" id="GO:0004222">
    <property type="term" value="F:metalloendopeptidase activity"/>
    <property type="evidence" value="ECO:0007669"/>
    <property type="project" value="InterPro"/>
</dbReference>
<feature type="domain" description="FTP" evidence="15">
    <location>
        <begin position="148"/>
        <end position="191"/>
    </location>
</feature>
<dbReference type="OrthoDB" id="5377264at2"/>
<dbReference type="InterPro" id="IPR050371">
    <property type="entry name" value="Fungal_virulence_M36"/>
</dbReference>
<dbReference type="Pfam" id="PF00754">
    <property type="entry name" value="F5_F8_type_C"/>
    <property type="match status" value="1"/>
</dbReference>
<dbReference type="EMBL" id="VFMN01000001">
    <property type="protein sequence ID" value="TQJ07718.1"/>
    <property type="molecule type" value="Genomic_DNA"/>
</dbReference>
<accession>A0A542DXA6</accession>
<dbReference type="Gene3D" id="1.10.390.10">
    <property type="entry name" value="Neutral Protease Domain 2"/>
    <property type="match status" value="1"/>
</dbReference>
<evidence type="ECO:0000256" key="7">
    <source>
        <dbReference type="ARBA" id="ARBA00022729"/>
    </source>
</evidence>
<feature type="domain" description="F5/8 type C" evidence="14">
    <location>
        <begin position="823"/>
        <end position="937"/>
    </location>
</feature>
<evidence type="ECO:0000256" key="10">
    <source>
        <dbReference type="ARBA" id="ARBA00023049"/>
    </source>
</evidence>
<dbReference type="SUPFAM" id="SSF55486">
    <property type="entry name" value="Metalloproteases ('zincins'), catalytic domain"/>
    <property type="match status" value="1"/>
</dbReference>
<sequence length="970" mass="99246">MARRTTRPSRRLAATTAGAVAVIGLTALPGLAATAPASGPDAAAPSPTAGARGDEKGYYDARQQSGRAGAKAAATASLSAAGKAAGLGSASVDLDPLTLTPRNLTVLQGYLTGPSAAPAADVALGYVRSHLAALGLDQADLATLSSAKDYVDVEGIHHLSWTQSVRGVPVFGNGLKANVAKDGRLISVQGSPVHGLAALAARAGSPALDAPGARAAAAKDVGGSASASATVSGKAASGDTTWSNHDFAKQVWFLTPSGLRRGWSTYVTTGATSAYQHVVDASSGAVLFRRSTVDHDNATAKVYDYYPGAPKGGQPKAVDLVARGWISPSATWLNGKNVVAWADVDDDNLVGKGEKTPGPAAGTTFDLKAFDGAQPGCSAAYVCTWNPRVADSWRKNANADVTNAFYLGNVFHDHLEGAPIGFTPQAGNFQANGGDPVLLNALDGADTADGLPDANHIDNANMSTPPDGTPPTMQMYLWHQPGTTSRQDPFLAVSGAFDASILFHEYTHGLSNRLVVDATGVSTLNSLQAGSMGEAWSDYYALDFLVSQGFITDSAKDGDVQAATYTLGGQGLFRTEAIDCPVGSTAAPCQGPVAGPGGYTYGDLPLIGGAPEVHASGEVWAQTLWDLRTRLGSRLADSLITRAMSLSPADPSMLDMRNAVLQADQVVYGDTHRSTLWKVFANRGMGWFAGSLGSADAQPAQDFNLPPRPQAPRSTVSGTVTDPTTGQPVAGAVVRITGHDSGFSSDYTATTNAAGAYSIGGVLDGTYPKVVVIAPGYETVSTSVTVGSGAPVDFSVRRDWAAASGGGAVTAFNGPDFSTFNCGPTQAIDGSQGTGWGSTTGDDAGTPTNVFVPKFIVVKLPSAVDVETFAVDPSNTCGDPGSSATGAYRIDTSVDGTTWTTAASGTFGTANRGIYNVVTPTAGKAGVAYVKFWILGNQVPDFATNCPSGGFGGCTFTDMTELQVFGKPAA</sequence>
<keyword evidence="8" id="KW-0378">Hydrolase</keyword>
<dbReference type="InterPro" id="IPR013784">
    <property type="entry name" value="Carb-bd-like_fold"/>
</dbReference>
<evidence type="ECO:0000256" key="12">
    <source>
        <dbReference type="SAM" id="MobiDB-lite"/>
    </source>
</evidence>
<dbReference type="Proteomes" id="UP000317893">
    <property type="component" value="Unassembled WGS sequence"/>
</dbReference>
<evidence type="ECO:0000313" key="17">
    <source>
        <dbReference type="Proteomes" id="UP000317893"/>
    </source>
</evidence>
<evidence type="ECO:0000256" key="3">
    <source>
        <dbReference type="ARBA" id="ARBA00006006"/>
    </source>
</evidence>
<keyword evidence="4" id="KW-0964">Secreted</keyword>
<dbReference type="GO" id="GO:0005615">
    <property type="term" value="C:extracellular space"/>
    <property type="evidence" value="ECO:0007669"/>
    <property type="project" value="InterPro"/>
</dbReference>
<evidence type="ECO:0000313" key="16">
    <source>
        <dbReference type="EMBL" id="TQJ07718.1"/>
    </source>
</evidence>
<dbReference type="Pfam" id="PF07504">
    <property type="entry name" value="FTP"/>
    <property type="match status" value="1"/>
</dbReference>
<proteinExistence type="inferred from homology"/>
<comment type="caution">
    <text evidence="16">The sequence shown here is derived from an EMBL/GenBank/DDBJ whole genome shotgun (WGS) entry which is preliminary data.</text>
</comment>
<dbReference type="InterPro" id="IPR027268">
    <property type="entry name" value="Peptidase_M4/M1_CTD_sf"/>
</dbReference>
<evidence type="ECO:0000256" key="2">
    <source>
        <dbReference type="ARBA" id="ARBA00004613"/>
    </source>
</evidence>
<dbReference type="Gene3D" id="2.60.120.260">
    <property type="entry name" value="Galactose-binding domain-like"/>
    <property type="match status" value="1"/>
</dbReference>
<dbReference type="PANTHER" id="PTHR33478:SF1">
    <property type="entry name" value="EXTRACELLULAR METALLOPROTEINASE MEP"/>
    <property type="match status" value="1"/>
</dbReference>
<dbReference type="SUPFAM" id="SSF49452">
    <property type="entry name" value="Starch-binding domain-like"/>
    <property type="match status" value="1"/>
</dbReference>
<feature type="region of interest" description="Disordered" evidence="12">
    <location>
        <begin position="698"/>
        <end position="727"/>
    </location>
</feature>
<comment type="subcellular location">
    <subcellularLocation>
        <location evidence="2">Secreted</location>
    </subcellularLocation>
</comment>
<feature type="chain" id="PRO_5021997182" evidence="13">
    <location>
        <begin position="33"/>
        <end position="970"/>
    </location>
</feature>
<dbReference type="InterPro" id="IPR011096">
    <property type="entry name" value="FTP_domain"/>
</dbReference>
<dbReference type="InterPro" id="IPR001842">
    <property type="entry name" value="Peptidase_M36"/>
</dbReference>
<keyword evidence="6" id="KW-0479">Metal-binding</keyword>
<keyword evidence="9" id="KW-0862">Zinc</keyword>
<keyword evidence="17" id="KW-1185">Reference proteome</keyword>